<feature type="domain" description="Polysaccharide lyase 14" evidence="2">
    <location>
        <begin position="92"/>
        <end position="302"/>
    </location>
</feature>
<dbReference type="EMBL" id="KL198008">
    <property type="protein sequence ID" value="KDQ28165.1"/>
    <property type="molecule type" value="Genomic_DNA"/>
</dbReference>
<name>A0A067NMC1_PLEO1</name>
<proteinExistence type="predicted"/>
<evidence type="ECO:0000313" key="3">
    <source>
        <dbReference type="EMBL" id="KDQ28165.1"/>
    </source>
</evidence>
<dbReference type="GO" id="GO:0016829">
    <property type="term" value="F:lyase activity"/>
    <property type="evidence" value="ECO:0007669"/>
    <property type="project" value="UniProtKB-KW"/>
</dbReference>
<evidence type="ECO:0000313" key="4">
    <source>
        <dbReference type="Proteomes" id="UP000027073"/>
    </source>
</evidence>
<dbReference type="Pfam" id="PF21294">
    <property type="entry name" value="Polysacc_lyase_14"/>
    <property type="match status" value="1"/>
</dbReference>
<keyword evidence="1" id="KW-0732">Signal</keyword>
<dbReference type="InParanoid" id="A0A067NMC1"/>
<dbReference type="OrthoDB" id="2395160at2759"/>
<keyword evidence="3" id="KW-0456">Lyase</keyword>
<dbReference type="Proteomes" id="UP000027073">
    <property type="component" value="Unassembled WGS sequence"/>
</dbReference>
<dbReference type="PANTHER" id="PTHR40124">
    <property type="match status" value="1"/>
</dbReference>
<feature type="chain" id="PRO_5001642346" evidence="1">
    <location>
        <begin position="22"/>
        <end position="345"/>
    </location>
</feature>
<gene>
    <name evidence="3" type="ORF">PLEOSDRAFT_1089616</name>
</gene>
<accession>A0A067NMC1</accession>
<protein>
    <submittedName>
        <fullName evidence="3">Polysaccharide lyase family 14 protein</fullName>
    </submittedName>
</protein>
<sequence length="345" mass="37716">MTSRLATLVWLVGLLPLFASADRASVEDLAQRYSLTTSTTLPFPTATQANADTQNLLVQQWSLGKGRIQDGADRLEFVADPFPRNSVPGSTQNATGPVLQATYPAGSFSHESGGAQFYNLWNNTNGNPFQSMIVSYELAFPQDFDWVKGGKLPGLRGGLNSTGCSGGNEPDGRDCLSARLMWRRNGNGEAYLYIPKPNGLCDERSISCNDDFGISVSRGSFVLTPAQWYRITMLVQVNNPPNVANGNLRIYFNDEEVIRQQDLQFRAVDSLTVNGFFFSTFFGGGDNSWATPQTTHTYYRNIRMWGGSQPSNLTGQTVNAAYHPAASTAVISCVGVFLLFVNTLV</sequence>
<dbReference type="InterPro" id="IPR048958">
    <property type="entry name" value="Polysacc_lyase_14"/>
</dbReference>
<dbReference type="VEuPathDB" id="FungiDB:PLEOSDRAFT_1089616"/>
<dbReference type="HOGENOM" id="CLU_049744_2_0_1"/>
<evidence type="ECO:0000259" key="2">
    <source>
        <dbReference type="Pfam" id="PF21294"/>
    </source>
</evidence>
<dbReference type="AlphaFoldDB" id="A0A067NMC1"/>
<organism evidence="3 4">
    <name type="scientific">Pleurotus ostreatus (strain PC15)</name>
    <name type="common">Oyster mushroom</name>
    <dbReference type="NCBI Taxonomy" id="1137138"/>
    <lineage>
        <taxon>Eukaryota</taxon>
        <taxon>Fungi</taxon>
        <taxon>Dikarya</taxon>
        <taxon>Basidiomycota</taxon>
        <taxon>Agaricomycotina</taxon>
        <taxon>Agaricomycetes</taxon>
        <taxon>Agaricomycetidae</taxon>
        <taxon>Agaricales</taxon>
        <taxon>Pleurotineae</taxon>
        <taxon>Pleurotaceae</taxon>
        <taxon>Pleurotus</taxon>
    </lineage>
</organism>
<dbReference type="STRING" id="1137138.A0A067NMC1"/>
<dbReference type="PANTHER" id="PTHR40124:SF1">
    <property type="entry name" value="DISAGGREGATASE RELATED REPEAT PROTEIN"/>
    <property type="match status" value="1"/>
</dbReference>
<reference evidence="4" key="1">
    <citation type="journal article" date="2014" name="Proc. Natl. Acad. Sci. U.S.A.">
        <title>Extensive sampling of basidiomycete genomes demonstrates inadequacy of the white-rot/brown-rot paradigm for wood decay fungi.</title>
        <authorList>
            <person name="Riley R."/>
            <person name="Salamov A.A."/>
            <person name="Brown D.W."/>
            <person name="Nagy L.G."/>
            <person name="Floudas D."/>
            <person name="Held B.W."/>
            <person name="Levasseur A."/>
            <person name="Lombard V."/>
            <person name="Morin E."/>
            <person name="Otillar R."/>
            <person name="Lindquist E.A."/>
            <person name="Sun H."/>
            <person name="LaButti K.M."/>
            <person name="Schmutz J."/>
            <person name="Jabbour D."/>
            <person name="Luo H."/>
            <person name="Baker S.E."/>
            <person name="Pisabarro A.G."/>
            <person name="Walton J.D."/>
            <person name="Blanchette R.A."/>
            <person name="Henrissat B."/>
            <person name="Martin F."/>
            <person name="Cullen D."/>
            <person name="Hibbett D.S."/>
            <person name="Grigoriev I.V."/>
        </authorList>
    </citation>
    <scope>NUCLEOTIDE SEQUENCE [LARGE SCALE GENOMIC DNA]</scope>
    <source>
        <strain evidence="4">PC15</strain>
    </source>
</reference>
<evidence type="ECO:0000256" key="1">
    <source>
        <dbReference type="SAM" id="SignalP"/>
    </source>
</evidence>
<dbReference type="Gene3D" id="2.60.120.200">
    <property type="match status" value="1"/>
</dbReference>
<feature type="signal peptide" evidence="1">
    <location>
        <begin position="1"/>
        <end position="21"/>
    </location>
</feature>